<dbReference type="Pfam" id="PF07992">
    <property type="entry name" value="Pyr_redox_2"/>
    <property type="match status" value="1"/>
</dbReference>
<keyword evidence="2" id="KW-0274">FAD</keyword>
<evidence type="ECO:0000259" key="5">
    <source>
        <dbReference type="Pfam" id="PF07992"/>
    </source>
</evidence>
<dbReference type="InterPro" id="IPR050097">
    <property type="entry name" value="Ferredoxin-NADP_redctase_2"/>
</dbReference>
<dbReference type="PANTHER" id="PTHR48105">
    <property type="entry name" value="THIOREDOXIN REDUCTASE 1-RELATED-RELATED"/>
    <property type="match status" value="1"/>
</dbReference>
<name>A0A382G560_9ZZZZ</name>
<evidence type="ECO:0000256" key="3">
    <source>
        <dbReference type="ARBA" id="ARBA00022857"/>
    </source>
</evidence>
<protein>
    <recommendedName>
        <fullName evidence="5">FAD/NAD(P)-binding domain-containing protein</fullName>
    </recommendedName>
</protein>
<dbReference type="EMBL" id="UINC01053351">
    <property type="protein sequence ID" value="SVB69764.1"/>
    <property type="molecule type" value="Genomic_DNA"/>
</dbReference>
<dbReference type="HAMAP" id="MF_01685">
    <property type="entry name" value="FENR2"/>
    <property type="match status" value="1"/>
</dbReference>
<dbReference type="SUPFAM" id="SSF51905">
    <property type="entry name" value="FAD/NAD(P)-binding domain"/>
    <property type="match status" value="2"/>
</dbReference>
<organism evidence="6">
    <name type="scientific">marine metagenome</name>
    <dbReference type="NCBI Taxonomy" id="408172"/>
    <lineage>
        <taxon>unclassified sequences</taxon>
        <taxon>metagenomes</taxon>
        <taxon>ecological metagenomes</taxon>
    </lineage>
</organism>
<dbReference type="GO" id="GO:0004324">
    <property type="term" value="F:ferredoxin-NADP+ reductase activity"/>
    <property type="evidence" value="ECO:0007669"/>
    <property type="project" value="InterPro"/>
</dbReference>
<evidence type="ECO:0000256" key="4">
    <source>
        <dbReference type="ARBA" id="ARBA00023002"/>
    </source>
</evidence>
<evidence type="ECO:0000256" key="1">
    <source>
        <dbReference type="ARBA" id="ARBA00022630"/>
    </source>
</evidence>
<evidence type="ECO:0000256" key="2">
    <source>
        <dbReference type="ARBA" id="ARBA00022827"/>
    </source>
</evidence>
<dbReference type="PRINTS" id="PR00368">
    <property type="entry name" value="FADPNR"/>
</dbReference>
<evidence type="ECO:0000313" key="6">
    <source>
        <dbReference type="EMBL" id="SVB69764.1"/>
    </source>
</evidence>
<gene>
    <name evidence="6" type="ORF">METZ01_LOCUS222618</name>
</gene>
<reference evidence="6" key="1">
    <citation type="submission" date="2018-05" db="EMBL/GenBank/DDBJ databases">
        <authorList>
            <person name="Lanie J.A."/>
            <person name="Ng W.-L."/>
            <person name="Kazmierczak K.M."/>
            <person name="Andrzejewski T.M."/>
            <person name="Davidsen T.M."/>
            <person name="Wayne K.J."/>
            <person name="Tettelin H."/>
            <person name="Glass J.I."/>
            <person name="Rusch D."/>
            <person name="Podicherti R."/>
            <person name="Tsui H.-C.T."/>
            <person name="Winkler M.E."/>
        </authorList>
    </citation>
    <scope>NUCLEOTIDE SEQUENCE</scope>
</reference>
<dbReference type="PRINTS" id="PR00469">
    <property type="entry name" value="PNDRDTASEII"/>
</dbReference>
<sequence length="340" mass="37936">MIKTDVLIIGAGPVGLFTVQQLGLIGLKAEVVDNLNKIGGQCIELYPDKPIYDIPALPVCTGESLTKNLLEQIKPFKTNFHLKERVQEISKENSNWKIVTNKKKVFIAPNIIIAGGVGSFEPRKFSIKEAEKFENNGVLYSIKDKTLFKNKKICIFGGGDSALDWAIELSKFSDVILVHRRNEFRGAGHSAEVAKKLEKEGKLKIKTPFQINSIEGQDKVSAITIKNDDGKTEKIATDYVFGFFGLIMKLGPITEWGLNLDKKHIPVNTENFQTNKEGIFAIGDICTYPGKLKLILSGFHEGALASRACFKLARPNEKYRFEFTTTSKSMHERLGVKKID</sequence>
<dbReference type="InterPro" id="IPR022890">
    <property type="entry name" value="Fd--NADP_Rdtase_type_2"/>
</dbReference>
<keyword evidence="1" id="KW-0285">Flavoprotein</keyword>
<dbReference type="InterPro" id="IPR023753">
    <property type="entry name" value="FAD/NAD-binding_dom"/>
</dbReference>
<keyword evidence="4" id="KW-0560">Oxidoreductase</keyword>
<proteinExistence type="inferred from homology"/>
<feature type="domain" description="FAD/NAD(P)-binding" evidence="5">
    <location>
        <begin position="5"/>
        <end position="290"/>
    </location>
</feature>
<accession>A0A382G560</accession>
<keyword evidence="3" id="KW-0521">NADP</keyword>
<dbReference type="InterPro" id="IPR036188">
    <property type="entry name" value="FAD/NAD-bd_sf"/>
</dbReference>
<dbReference type="AlphaFoldDB" id="A0A382G560"/>
<dbReference type="Gene3D" id="3.50.50.60">
    <property type="entry name" value="FAD/NAD(P)-binding domain"/>
    <property type="match status" value="2"/>
</dbReference>